<gene>
    <name evidence="8" type="primary">ZMAT2</name>
    <name evidence="8" type="ORF">Ciccas_004952</name>
</gene>
<keyword evidence="9" id="KW-1185">Reference proteome</keyword>
<dbReference type="InterPro" id="IPR036236">
    <property type="entry name" value="Znf_C2H2_sf"/>
</dbReference>
<organism evidence="8 9">
    <name type="scientific">Cichlidogyrus casuarinus</name>
    <dbReference type="NCBI Taxonomy" id="1844966"/>
    <lineage>
        <taxon>Eukaryota</taxon>
        <taxon>Metazoa</taxon>
        <taxon>Spiralia</taxon>
        <taxon>Lophotrochozoa</taxon>
        <taxon>Platyhelminthes</taxon>
        <taxon>Monogenea</taxon>
        <taxon>Monopisthocotylea</taxon>
        <taxon>Dactylogyridea</taxon>
        <taxon>Ancyrocephalidae</taxon>
        <taxon>Cichlidogyrus</taxon>
    </lineage>
</organism>
<comment type="caution">
    <text evidence="8">The sequence shown here is derived from an EMBL/GenBank/DDBJ whole genome shotgun (WGS) entry which is preliminary data.</text>
</comment>
<dbReference type="PANTHER" id="PTHR45986:SF1">
    <property type="entry name" value="ZINC FINGER MATRIN-TYPE PROTEIN 2"/>
    <property type="match status" value="1"/>
</dbReference>
<accession>A0ABD2QA90</accession>
<reference evidence="8 9" key="1">
    <citation type="submission" date="2024-11" db="EMBL/GenBank/DDBJ databases">
        <title>Adaptive evolution of stress response genes in parasites aligns with host niche diversity.</title>
        <authorList>
            <person name="Hahn C."/>
            <person name="Resl P."/>
        </authorList>
    </citation>
    <scope>NUCLEOTIDE SEQUENCE [LARGE SCALE GENOMIC DNA]</scope>
    <source>
        <strain evidence="8">EGGRZ-B1_66</strain>
        <tissue evidence="8">Body</tissue>
    </source>
</reference>
<comment type="subcellular location">
    <subcellularLocation>
        <location evidence="1">Nucleus</location>
    </subcellularLocation>
</comment>
<dbReference type="InterPro" id="IPR000690">
    <property type="entry name" value="Matrin/U1-C_Znf_C2H2"/>
</dbReference>
<keyword evidence="4" id="KW-0862">Zinc</keyword>
<keyword evidence="2" id="KW-0479">Metal-binding</keyword>
<evidence type="ECO:0000256" key="2">
    <source>
        <dbReference type="ARBA" id="ARBA00022723"/>
    </source>
</evidence>
<evidence type="ECO:0000256" key="3">
    <source>
        <dbReference type="ARBA" id="ARBA00022771"/>
    </source>
</evidence>
<dbReference type="InterPro" id="IPR040107">
    <property type="entry name" value="Snu23"/>
</dbReference>
<dbReference type="Pfam" id="PF12171">
    <property type="entry name" value="zf-C2H2_jaz"/>
    <property type="match status" value="1"/>
</dbReference>
<evidence type="ECO:0000313" key="9">
    <source>
        <dbReference type="Proteomes" id="UP001626550"/>
    </source>
</evidence>
<dbReference type="PANTHER" id="PTHR45986">
    <property type="entry name" value="ZINC FINGER MATRIN-TYPE PROTEIN 2"/>
    <property type="match status" value="1"/>
</dbReference>
<dbReference type="SMART" id="SM00451">
    <property type="entry name" value="ZnF_U1"/>
    <property type="match status" value="1"/>
</dbReference>
<feature type="domain" description="Matrin-type" evidence="7">
    <location>
        <begin position="78"/>
        <end position="108"/>
    </location>
</feature>
<dbReference type="Gene3D" id="3.30.160.60">
    <property type="entry name" value="Classic Zinc Finger"/>
    <property type="match status" value="1"/>
</dbReference>
<dbReference type="EMBL" id="JBJKFK010000544">
    <property type="protein sequence ID" value="KAL3316398.1"/>
    <property type="molecule type" value="Genomic_DNA"/>
</dbReference>
<sequence>MAGTNPADHRKKWDKSHFDKLASEKLEEELKNIRKAREGVNAKRALLQARDYKINLESNLNRSQVITKTGPGSSQAGYYCEVCDCVIKDSINYLDHVNGKKHQRNLGMSMRIKRSTLDDVKGRFSKIKKDNEMVPEEYSLEERRKALVEEEEKAKAYKKEHKQAKKRKFERRDDTDLDGDLDVAATMGFANFGSSKKPC</sequence>
<dbReference type="GO" id="GO:0005634">
    <property type="term" value="C:nucleus"/>
    <property type="evidence" value="ECO:0007669"/>
    <property type="project" value="UniProtKB-SubCell"/>
</dbReference>
<feature type="coiled-coil region" evidence="6">
    <location>
        <begin position="140"/>
        <end position="167"/>
    </location>
</feature>
<dbReference type="PROSITE" id="PS50171">
    <property type="entry name" value="ZF_MATRIN"/>
    <property type="match status" value="1"/>
</dbReference>
<evidence type="ECO:0000256" key="6">
    <source>
        <dbReference type="SAM" id="Coils"/>
    </source>
</evidence>
<keyword evidence="6" id="KW-0175">Coiled coil</keyword>
<evidence type="ECO:0000256" key="4">
    <source>
        <dbReference type="ARBA" id="ARBA00022833"/>
    </source>
</evidence>
<protein>
    <submittedName>
        <fullName evidence="8">Zinc finger, matrin-type 2</fullName>
    </submittedName>
</protein>
<keyword evidence="3" id="KW-0863">Zinc-finger</keyword>
<evidence type="ECO:0000313" key="8">
    <source>
        <dbReference type="EMBL" id="KAL3316398.1"/>
    </source>
</evidence>
<dbReference type="GO" id="GO:0008270">
    <property type="term" value="F:zinc ion binding"/>
    <property type="evidence" value="ECO:0007669"/>
    <property type="project" value="UniProtKB-KW"/>
</dbReference>
<keyword evidence="5" id="KW-0539">Nucleus</keyword>
<dbReference type="FunFam" id="3.30.160.60:FF:000491">
    <property type="entry name" value="zinc finger matrin-type protein 2-like"/>
    <property type="match status" value="1"/>
</dbReference>
<evidence type="ECO:0000259" key="7">
    <source>
        <dbReference type="PROSITE" id="PS50171"/>
    </source>
</evidence>
<dbReference type="InterPro" id="IPR022755">
    <property type="entry name" value="Znf_C2H2_jaz"/>
</dbReference>
<dbReference type="InterPro" id="IPR003604">
    <property type="entry name" value="Matrin/U1-like-C_Znf_C2H2"/>
</dbReference>
<name>A0ABD2QA90_9PLAT</name>
<evidence type="ECO:0000256" key="5">
    <source>
        <dbReference type="ARBA" id="ARBA00023242"/>
    </source>
</evidence>
<evidence type="ECO:0000256" key="1">
    <source>
        <dbReference type="ARBA" id="ARBA00004123"/>
    </source>
</evidence>
<proteinExistence type="predicted"/>
<dbReference type="AlphaFoldDB" id="A0ABD2QA90"/>
<dbReference type="SUPFAM" id="SSF57667">
    <property type="entry name" value="beta-beta-alpha zinc fingers"/>
    <property type="match status" value="1"/>
</dbReference>
<dbReference type="Proteomes" id="UP001626550">
    <property type="component" value="Unassembled WGS sequence"/>
</dbReference>